<evidence type="ECO:0000313" key="1">
    <source>
        <dbReference type="EMBL" id="CAH9131058.1"/>
    </source>
</evidence>
<dbReference type="Proteomes" id="UP001152523">
    <property type="component" value="Unassembled WGS sequence"/>
</dbReference>
<accession>A0AAV0F691</accession>
<keyword evidence="2" id="KW-1185">Reference proteome</keyword>
<dbReference type="EMBL" id="CAMAPF010000964">
    <property type="protein sequence ID" value="CAH9131058.1"/>
    <property type="molecule type" value="Genomic_DNA"/>
</dbReference>
<sequence length="123" mass="13599">MERYPDICGCSRKSICIWQTFQNLGRSSFSKTASDSSNFIPKIPQAIYDTHSIVELGLSLLRILGPARALPTCAAALLLRRFLACGSSLSTAQVWHLTKLVLLMMKGNKKTIPKNFIGTMQPI</sequence>
<name>A0AAV0F691_9ASTE</name>
<protein>
    <submittedName>
        <fullName evidence="1">Uncharacterized protein</fullName>
    </submittedName>
</protein>
<proteinExistence type="predicted"/>
<gene>
    <name evidence="1" type="ORF">CEPIT_LOCUS31126</name>
</gene>
<reference evidence="1" key="1">
    <citation type="submission" date="2022-07" db="EMBL/GenBank/DDBJ databases">
        <authorList>
            <person name="Macas J."/>
            <person name="Novak P."/>
            <person name="Neumann P."/>
        </authorList>
    </citation>
    <scope>NUCLEOTIDE SEQUENCE</scope>
</reference>
<dbReference type="AlphaFoldDB" id="A0AAV0F691"/>
<comment type="caution">
    <text evidence="1">The sequence shown here is derived from an EMBL/GenBank/DDBJ whole genome shotgun (WGS) entry which is preliminary data.</text>
</comment>
<organism evidence="1 2">
    <name type="scientific">Cuscuta epithymum</name>
    <dbReference type="NCBI Taxonomy" id="186058"/>
    <lineage>
        <taxon>Eukaryota</taxon>
        <taxon>Viridiplantae</taxon>
        <taxon>Streptophyta</taxon>
        <taxon>Embryophyta</taxon>
        <taxon>Tracheophyta</taxon>
        <taxon>Spermatophyta</taxon>
        <taxon>Magnoliopsida</taxon>
        <taxon>eudicotyledons</taxon>
        <taxon>Gunneridae</taxon>
        <taxon>Pentapetalae</taxon>
        <taxon>asterids</taxon>
        <taxon>lamiids</taxon>
        <taxon>Solanales</taxon>
        <taxon>Convolvulaceae</taxon>
        <taxon>Cuscuteae</taxon>
        <taxon>Cuscuta</taxon>
        <taxon>Cuscuta subgen. Cuscuta</taxon>
    </lineage>
</organism>
<evidence type="ECO:0000313" key="2">
    <source>
        <dbReference type="Proteomes" id="UP001152523"/>
    </source>
</evidence>